<dbReference type="SUPFAM" id="SSF51905">
    <property type="entry name" value="FAD/NAD(P)-binding domain"/>
    <property type="match status" value="1"/>
</dbReference>
<dbReference type="InterPro" id="IPR041854">
    <property type="entry name" value="BFD-like_2Fe2S-bd_dom_sf"/>
</dbReference>
<evidence type="ECO:0000313" key="4">
    <source>
        <dbReference type="EMBL" id="MBD1599464.1"/>
    </source>
</evidence>
<dbReference type="CDD" id="cd19946">
    <property type="entry name" value="GlpA-like_Fer2_BFD-like"/>
    <property type="match status" value="1"/>
</dbReference>
<comment type="caution">
    <text evidence="4">The sequence shown here is derived from an EMBL/GenBank/DDBJ whole genome shotgun (WGS) entry which is preliminary data.</text>
</comment>
<protein>
    <submittedName>
        <fullName evidence="4">FAD-dependent oxidoreductase</fullName>
    </submittedName>
</protein>
<proteinExistence type="predicted"/>
<dbReference type="PIRSF" id="PIRSF037495">
    <property type="entry name" value="Opine_OX_OoxA/HcnB"/>
    <property type="match status" value="1"/>
</dbReference>
<dbReference type="Gene3D" id="1.10.10.1100">
    <property type="entry name" value="BFD-like [2Fe-2S]-binding domain"/>
    <property type="match status" value="1"/>
</dbReference>
<dbReference type="PANTHER" id="PTHR42949:SF3">
    <property type="entry name" value="ANAEROBIC GLYCEROL-3-PHOSPHATE DEHYDROGENASE SUBUNIT B"/>
    <property type="match status" value="1"/>
</dbReference>
<organism evidence="4 5">
    <name type="scientific">Pseudomonas typographi</name>
    <dbReference type="NCBI Taxonomy" id="2715964"/>
    <lineage>
        <taxon>Bacteria</taxon>
        <taxon>Pseudomonadati</taxon>
        <taxon>Pseudomonadota</taxon>
        <taxon>Gammaproteobacteria</taxon>
        <taxon>Pseudomonadales</taxon>
        <taxon>Pseudomonadaceae</taxon>
        <taxon>Pseudomonas</taxon>
    </lineage>
</organism>
<dbReference type="InterPro" id="IPR023753">
    <property type="entry name" value="FAD/NAD-binding_dom"/>
</dbReference>
<dbReference type="Pfam" id="PF07992">
    <property type="entry name" value="Pyr_redox_2"/>
    <property type="match status" value="1"/>
</dbReference>
<name>A0ABR7Z1T4_9PSED</name>
<feature type="domain" description="FAD/NAD(P)-binding" evidence="3">
    <location>
        <begin position="16"/>
        <end position="326"/>
    </location>
</feature>
<dbReference type="Gene3D" id="3.50.50.60">
    <property type="entry name" value="FAD/NAD(P)-binding domain"/>
    <property type="match status" value="2"/>
</dbReference>
<gene>
    <name evidence="4" type="ORF">HAQ05_12205</name>
</gene>
<keyword evidence="1" id="KW-0560">Oxidoreductase</keyword>
<evidence type="ECO:0000313" key="5">
    <source>
        <dbReference type="Proteomes" id="UP000805841"/>
    </source>
</evidence>
<evidence type="ECO:0000256" key="1">
    <source>
        <dbReference type="ARBA" id="ARBA00023002"/>
    </source>
</evidence>
<evidence type="ECO:0000259" key="2">
    <source>
        <dbReference type="Pfam" id="PF04324"/>
    </source>
</evidence>
<sequence length="506" mass="53497">MSASLIEHADRLAARYDVVVVGAGPAGLTAATQVAAEGLSVLVLDENLAPGGQIYRAITLRAQTGRDYLGAAYWDGKRIADAFLASSLTYAPAARVWSLDPASPRDDEPYARIGVSLGGASRHVQARRVILATGALERPTPVPGWALPGVMTAGAAQIALKSAGLVPSGRVVLAGCGPLLYQLAMQLQGAGADIVALLDTGPGMGSAWQHLPQFLFSPYVIKGLSLLMSVRRRLRVVSGVRHLAIEGEAKARQVRFETERGTETLTADLVLLHQGIIPDTALANSAGCALEWNESIRAFQPKVDVQGCSSLAGIFVAGDGARIVGALAAAETGRAVALAVLAQLRAERAEQFEQQRVDVLKRSAWLQRGRRFIDAAYLPTQPFLAPEDSSTLICRCEEVTAGTVREAAKRGACGPNQLKTFTRCGMGPCQGRLCGPTVVELLADEGRISPAQVGTYRLRAPIKPLRLAEIAGLPATSAAIHAVTGVWPLTPKTHPAQIDRELSNDR</sequence>
<accession>A0ABR7Z1T4</accession>
<dbReference type="InterPro" id="IPR017224">
    <property type="entry name" value="Opine_Oxase_asu/HCN_bsu"/>
</dbReference>
<dbReference type="PANTHER" id="PTHR42949">
    <property type="entry name" value="ANAEROBIC GLYCEROL-3-PHOSPHATE DEHYDROGENASE SUBUNIT B"/>
    <property type="match status" value="1"/>
</dbReference>
<dbReference type="PRINTS" id="PR00411">
    <property type="entry name" value="PNDRDTASEI"/>
</dbReference>
<feature type="domain" description="BFD-like [2Fe-2S]-binding" evidence="2">
    <location>
        <begin position="392"/>
        <end position="443"/>
    </location>
</feature>
<dbReference type="PRINTS" id="PR00368">
    <property type="entry name" value="FADPNR"/>
</dbReference>
<dbReference type="Pfam" id="PF04324">
    <property type="entry name" value="Fer2_BFD"/>
    <property type="match status" value="1"/>
</dbReference>
<dbReference type="InterPro" id="IPR036188">
    <property type="entry name" value="FAD/NAD-bd_sf"/>
</dbReference>
<reference evidence="4 5" key="1">
    <citation type="journal article" date="2020" name="Insects">
        <title>Bacteria Belonging to Pseudomonas typographi sp. nov. from the Bark Beetle Ips typographus Have Genomic Potential to Aid in the Host Ecology.</title>
        <authorList>
            <person name="Peral-Aranega E."/>
            <person name="Saati-Santamaria Z."/>
            <person name="Kolarik M."/>
            <person name="Rivas R."/>
            <person name="Garcia-Fraile P."/>
        </authorList>
    </citation>
    <scope>NUCLEOTIDE SEQUENCE [LARGE SCALE GENOMIC DNA]</scope>
    <source>
        <strain evidence="4 5">CA3A</strain>
    </source>
</reference>
<evidence type="ECO:0000259" key="3">
    <source>
        <dbReference type="Pfam" id="PF07992"/>
    </source>
</evidence>
<dbReference type="Proteomes" id="UP000805841">
    <property type="component" value="Unassembled WGS sequence"/>
</dbReference>
<dbReference type="InterPro" id="IPR051691">
    <property type="entry name" value="Metab_Enz_Cyan_OpOx_G3PDH"/>
</dbReference>
<dbReference type="RefSeq" id="WP_190420850.1">
    <property type="nucleotide sequence ID" value="NZ_JAAOCA010000013.1"/>
</dbReference>
<dbReference type="InterPro" id="IPR007419">
    <property type="entry name" value="BFD-like_2Fe2S-bd_dom"/>
</dbReference>
<keyword evidence="5" id="KW-1185">Reference proteome</keyword>
<dbReference type="EMBL" id="JAAOCA010000013">
    <property type="protein sequence ID" value="MBD1599464.1"/>
    <property type="molecule type" value="Genomic_DNA"/>
</dbReference>